<dbReference type="KEGG" id="smo:SELMODRAFT_414046"/>
<evidence type="ECO:0000313" key="3">
    <source>
        <dbReference type="Proteomes" id="UP000001514"/>
    </source>
</evidence>
<accession>D8RRG3</accession>
<name>D8RRG3_SELML</name>
<dbReference type="GO" id="GO:0016747">
    <property type="term" value="F:acyltransferase activity, transferring groups other than amino-acyl groups"/>
    <property type="evidence" value="ECO:0000318"/>
    <property type="project" value="GO_Central"/>
</dbReference>
<comment type="similarity">
    <text evidence="1">Belongs to the plant acyltransferase family.</text>
</comment>
<evidence type="ECO:0000313" key="2">
    <source>
        <dbReference type="EMBL" id="EFJ25394.1"/>
    </source>
</evidence>
<proteinExistence type="inferred from homology"/>
<dbReference type="PANTHER" id="PTHR31642">
    <property type="entry name" value="TRICHOTHECENE 3-O-ACETYLTRANSFERASE"/>
    <property type="match status" value="1"/>
</dbReference>
<dbReference type="eggNOG" id="ENOG502QTJX">
    <property type="taxonomic scope" value="Eukaryota"/>
</dbReference>
<dbReference type="Proteomes" id="UP000001514">
    <property type="component" value="Unassembled WGS sequence"/>
</dbReference>
<gene>
    <name evidence="2" type="ORF">SELMODRAFT_414046</name>
</gene>
<dbReference type="AlphaFoldDB" id="D8RRG3"/>
<dbReference type="PANTHER" id="PTHR31642:SF328">
    <property type="entry name" value="BAHD FAMILY ACYLTRANSFERASE"/>
    <property type="match status" value="1"/>
</dbReference>
<dbReference type="Gramene" id="EFJ25394">
    <property type="protein sequence ID" value="EFJ25394"/>
    <property type="gene ID" value="SELMODRAFT_414046"/>
</dbReference>
<dbReference type="InterPro" id="IPR050317">
    <property type="entry name" value="Plant_Fungal_Acyltransferase"/>
</dbReference>
<dbReference type="InterPro" id="IPR023213">
    <property type="entry name" value="CAT-like_dom_sf"/>
</dbReference>
<sequence>MSAFKRIQEEFLGGHLQGHTRPTTPQCSDQGSDFFEAFVDGELYDFGGFEQHDPRFELLSPTGIYKTSGDVTEVPLVTAQVTRFQCGGSSLVLGVHHNVGDEFSASSFLTAWSLVSRGEGEEFLAPCFDHSLMDAKTLRKVDDPAKLFNHVEYQTQRPNVPATFPELKACMFKFPTWAIETLRSFCGPGTIKFEALLTSGSPSPRLGISSRTKKPSWGWLWMDELDSPHLFQRNTLET</sequence>
<dbReference type="Gene3D" id="3.30.559.10">
    <property type="entry name" value="Chloramphenicol acetyltransferase-like domain"/>
    <property type="match status" value="1"/>
</dbReference>
<dbReference type="InParanoid" id="D8RRG3"/>
<evidence type="ECO:0008006" key="4">
    <source>
        <dbReference type="Google" id="ProtNLM"/>
    </source>
</evidence>
<dbReference type="Pfam" id="PF02458">
    <property type="entry name" value="Transferase"/>
    <property type="match status" value="1"/>
</dbReference>
<reference evidence="2 3" key="1">
    <citation type="journal article" date="2011" name="Science">
        <title>The Selaginella genome identifies genetic changes associated with the evolution of vascular plants.</title>
        <authorList>
            <person name="Banks J.A."/>
            <person name="Nishiyama T."/>
            <person name="Hasebe M."/>
            <person name="Bowman J.L."/>
            <person name="Gribskov M."/>
            <person name="dePamphilis C."/>
            <person name="Albert V.A."/>
            <person name="Aono N."/>
            <person name="Aoyama T."/>
            <person name="Ambrose B.A."/>
            <person name="Ashton N.W."/>
            <person name="Axtell M.J."/>
            <person name="Barker E."/>
            <person name="Barker M.S."/>
            <person name="Bennetzen J.L."/>
            <person name="Bonawitz N.D."/>
            <person name="Chapple C."/>
            <person name="Cheng C."/>
            <person name="Correa L.G."/>
            <person name="Dacre M."/>
            <person name="DeBarry J."/>
            <person name="Dreyer I."/>
            <person name="Elias M."/>
            <person name="Engstrom E.M."/>
            <person name="Estelle M."/>
            <person name="Feng L."/>
            <person name="Finet C."/>
            <person name="Floyd S.K."/>
            <person name="Frommer W.B."/>
            <person name="Fujita T."/>
            <person name="Gramzow L."/>
            <person name="Gutensohn M."/>
            <person name="Harholt J."/>
            <person name="Hattori M."/>
            <person name="Heyl A."/>
            <person name="Hirai T."/>
            <person name="Hiwatashi Y."/>
            <person name="Ishikawa M."/>
            <person name="Iwata M."/>
            <person name="Karol K.G."/>
            <person name="Koehler B."/>
            <person name="Kolukisaoglu U."/>
            <person name="Kubo M."/>
            <person name="Kurata T."/>
            <person name="Lalonde S."/>
            <person name="Li K."/>
            <person name="Li Y."/>
            <person name="Litt A."/>
            <person name="Lyons E."/>
            <person name="Manning G."/>
            <person name="Maruyama T."/>
            <person name="Michael T.P."/>
            <person name="Mikami K."/>
            <person name="Miyazaki S."/>
            <person name="Morinaga S."/>
            <person name="Murata T."/>
            <person name="Mueller-Roeber B."/>
            <person name="Nelson D.R."/>
            <person name="Obara M."/>
            <person name="Oguri Y."/>
            <person name="Olmstead R.G."/>
            <person name="Onodera N."/>
            <person name="Petersen B.L."/>
            <person name="Pils B."/>
            <person name="Prigge M."/>
            <person name="Rensing S.A."/>
            <person name="Riano-Pachon D.M."/>
            <person name="Roberts A.W."/>
            <person name="Sato Y."/>
            <person name="Scheller H.V."/>
            <person name="Schulz B."/>
            <person name="Schulz C."/>
            <person name="Shakirov E.V."/>
            <person name="Shibagaki N."/>
            <person name="Shinohara N."/>
            <person name="Shippen D.E."/>
            <person name="Soerensen I."/>
            <person name="Sotooka R."/>
            <person name="Sugimoto N."/>
            <person name="Sugita M."/>
            <person name="Sumikawa N."/>
            <person name="Tanurdzic M."/>
            <person name="Theissen G."/>
            <person name="Ulvskov P."/>
            <person name="Wakazuki S."/>
            <person name="Weng J.K."/>
            <person name="Willats W.W."/>
            <person name="Wipf D."/>
            <person name="Wolf P.G."/>
            <person name="Yang L."/>
            <person name="Zimmer A.D."/>
            <person name="Zhu Q."/>
            <person name="Mitros T."/>
            <person name="Hellsten U."/>
            <person name="Loque D."/>
            <person name="Otillar R."/>
            <person name="Salamov A."/>
            <person name="Schmutz J."/>
            <person name="Shapiro H."/>
            <person name="Lindquist E."/>
            <person name="Lucas S."/>
            <person name="Rokhsar D."/>
            <person name="Grigoriev I.V."/>
        </authorList>
    </citation>
    <scope>NUCLEOTIDE SEQUENCE [LARGE SCALE GENOMIC DNA]</scope>
</reference>
<evidence type="ECO:0000256" key="1">
    <source>
        <dbReference type="ARBA" id="ARBA00009861"/>
    </source>
</evidence>
<organism evidence="3">
    <name type="scientific">Selaginella moellendorffii</name>
    <name type="common">Spikemoss</name>
    <dbReference type="NCBI Taxonomy" id="88036"/>
    <lineage>
        <taxon>Eukaryota</taxon>
        <taxon>Viridiplantae</taxon>
        <taxon>Streptophyta</taxon>
        <taxon>Embryophyta</taxon>
        <taxon>Tracheophyta</taxon>
        <taxon>Lycopodiopsida</taxon>
        <taxon>Selaginellales</taxon>
        <taxon>Selaginellaceae</taxon>
        <taxon>Selaginella</taxon>
    </lineage>
</organism>
<dbReference type="HOGENOM" id="CLU_1167568_0_0_1"/>
<dbReference type="STRING" id="88036.D8RRG3"/>
<protein>
    <recommendedName>
        <fullName evidence="4">BAHD family acyltransferase, clade V</fullName>
    </recommendedName>
</protein>
<keyword evidence="3" id="KW-1185">Reference proteome</keyword>
<dbReference type="EMBL" id="GL377587">
    <property type="protein sequence ID" value="EFJ25394.1"/>
    <property type="molecule type" value="Genomic_DNA"/>
</dbReference>